<keyword evidence="4 6" id="KW-0520">NAD</keyword>
<dbReference type="GO" id="GO:0052855">
    <property type="term" value="F:ADP-dependent NAD(P)H-hydrate dehydratase activity"/>
    <property type="evidence" value="ECO:0007669"/>
    <property type="project" value="UniProtKB-UniRule"/>
</dbReference>
<dbReference type="PANTHER" id="PTHR12592:SF0">
    <property type="entry name" value="ATP-DEPENDENT (S)-NAD(P)H-HYDRATE DEHYDRATASE"/>
    <property type="match status" value="1"/>
</dbReference>
<comment type="catalytic activity">
    <reaction evidence="6">
        <text>(6S)-NADHX + ADP = AMP + phosphate + NADH + H(+)</text>
        <dbReference type="Rhea" id="RHEA:32223"/>
        <dbReference type="ChEBI" id="CHEBI:15378"/>
        <dbReference type="ChEBI" id="CHEBI:43474"/>
        <dbReference type="ChEBI" id="CHEBI:57945"/>
        <dbReference type="ChEBI" id="CHEBI:64074"/>
        <dbReference type="ChEBI" id="CHEBI:456215"/>
        <dbReference type="ChEBI" id="CHEBI:456216"/>
        <dbReference type="EC" id="4.2.1.136"/>
    </reaction>
</comment>
<dbReference type="InterPro" id="IPR000631">
    <property type="entry name" value="CARKD"/>
</dbReference>
<gene>
    <name evidence="6" type="primary">nnrD</name>
    <name evidence="8" type="ORF">SAMN05878503_101147</name>
</gene>
<evidence type="ECO:0000256" key="5">
    <source>
        <dbReference type="ARBA" id="ARBA00023239"/>
    </source>
</evidence>
<dbReference type="PROSITE" id="PS51383">
    <property type="entry name" value="YJEF_C_3"/>
    <property type="match status" value="1"/>
</dbReference>
<evidence type="ECO:0000259" key="7">
    <source>
        <dbReference type="PROSITE" id="PS51383"/>
    </source>
</evidence>
<keyword evidence="1 6" id="KW-0547">Nucleotide-binding</keyword>
<evidence type="ECO:0000256" key="4">
    <source>
        <dbReference type="ARBA" id="ARBA00023027"/>
    </source>
</evidence>
<feature type="binding site" evidence="6">
    <location>
        <begin position="214"/>
        <end position="218"/>
    </location>
    <ligand>
        <name>AMP</name>
        <dbReference type="ChEBI" id="CHEBI:456215"/>
    </ligand>
</feature>
<feature type="binding site" evidence="6">
    <location>
        <position position="248"/>
    </location>
    <ligand>
        <name>(6S)-NADPHX</name>
        <dbReference type="ChEBI" id="CHEBI:64076"/>
    </ligand>
</feature>
<dbReference type="Gene3D" id="3.40.1190.20">
    <property type="match status" value="1"/>
</dbReference>
<dbReference type="GO" id="GO:0016301">
    <property type="term" value="F:kinase activity"/>
    <property type="evidence" value="ECO:0007669"/>
    <property type="project" value="UniProtKB-KW"/>
</dbReference>
<dbReference type="CDD" id="cd01171">
    <property type="entry name" value="YXKO-related"/>
    <property type="match status" value="1"/>
</dbReference>
<comment type="function">
    <text evidence="6">Catalyzes the dehydration of the S-form of NAD(P)HX at the expense of ADP, which is converted to AMP. Together with NAD(P)HX epimerase, which catalyzes the epimerization of the S- and R-forms, the enzyme allows the repair of both epimers of NAD(P)HX, a damaged form of NAD(P)H that is a result of enzymatic or heat-dependent hydration.</text>
</comment>
<keyword evidence="3 6" id="KW-0521">NADP</keyword>
<feature type="domain" description="YjeF C-terminal" evidence="7">
    <location>
        <begin position="28"/>
        <end position="302"/>
    </location>
</feature>
<reference evidence="9" key="1">
    <citation type="submission" date="2017-08" db="EMBL/GenBank/DDBJ databases">
        <authorList>
            <person name="Varghese N."/>
            <person name="Submissions S."/>
        </authorList>
    </citation>
    <scope>NUCLEOTIDE SEQUENCE [LARGE SCALE GENOMIC DNA]</scope>
    <source>
        <strain evidence="9">JA234</strain>
    </source>
</reference>
<keyword evidence="8" id="KW-0418">Kinase</keyword>
<dbReference type="GO" id="GO:0005524">
    <property type="term" value="F:ATP binding"/>
    <property type="evidence" value="ECO:0007669"/>
    <property type="project" value="UniProtKB-KW"/>
</dbReference>
<dbReference type="NCBIfam" id="TIGR00196">
    <property type="entry name" value="yjeF_cterm"/>
    <property type="match status" value="1"/>
</dbReference>
<comment type="similarity">
    <text evidence="6">Belongs to the NnrD/CARKD family.</text>
</comment>
<evidence type="ECO:0000313" key="8">
    <source>
        <dbReference type="EMBL" id="SNX67512.1"/>
    </source>
</evidence>
<evidence type="ECO:0000256" key="6">
    <source>
        <dbReference type="HAMAP-Rule" id="MF_01965"/>
    </source>
</evidence>
<dbReference type="PANTHER" id="PTHR12592">
    <property type="entry name" value="ATP-DEPENDENT (S)-NAD(P)H-HYDRATE DEHYDRATASE FAMILY MEMBER"/>
    <property type="match status" value="1"/>
</dbReference>
<feature type="binding site" evidence="6">
    <location>
        <position position="176"/>
    </location>
    <ligand>
        <name>(6S)-NADPHX</name>
        <dbReference type="ChEBI" id="CHEBI:64076"/>
    </ligand>
</feature>
<name>A0A285CIT9_9RHOB</name>
<comment type="cofactor">
    <cofactor evidence="6">
        <name>Mg(2+)</name>
        <dbReference type="ChEBI" id="CHEBI:18420"/>
    </cofactor>
</comment>
<keyword evidence="8" id="KW-0808">Transferase</keyword>
<keyword evidence="2 6" id="KW-0067">ATP-binding</keyword>
<dbReference type="Pfam" id="PF01256">
    <property type="entry name" value="Carb_kinase"/>
    <property type="match status" value="1"/>
</dbReference>
<keyword evidence="5 6" id="KW-0456">Lyase</keyword>
<dbReference type="EC" id="4.2.1.136" evidence="6"/>
<evidence type="ECO:0000256" key="1">
    <source>
        <dbReference type="ARBA" id="ARBA00022741"/>
    </source>
</evidence>
<sequence>MECHQSVGWTRRVGGWRPRRSCAVTLHQIGPPDPARLSKHEGQHKYDHGHALILCGPPGHGGAARLAARAALRVGAGLVTLACPAAAIPENAARLDAVMLRAVDGGADLAQMLTDRRLNALCLGPGLGLGPVQAHLVAVALAAGRAVVVDADALTLIARSPDLAAGLHPGCILTPHTAEFARLFPDLAGAVGLAARADACRIAAGRARATVLLKGAETIVAGPDGSVAVHRATGARAAPWLATAGAGDVLAGLIAGLLARGFAPAEAAGTAVWLHVEAARVTGPGLIAEDLSEALPAVLRALLRQAETDSGSGVVTG</sequence>
<protein>
    <recommendedName>
        <fullName evidence="6">ADP-dependent (S)-NAD(P)H-hydrate dehydratase</fullName>
        <ecNumber evidence="6">4.2.1.136</ecNumber>
    </recommendedName>
    <alternativeName>
        <fullName evidence="6">ADP-dependent NAD(P)HX dehydratase</fullName>
    </alternativeName>
</protein>
<evidence type="ECO:0000256" key="3">
    <source>
        <dbReference type="ARBA" id="ARBA00022857"/>
    </source>
</evidence>
<dbReference type="GO" id="GO:0052856">
    <property type="term" value="F:NAD(P)HX epimerase activity"/>
    <property type="evidence" value="ECO:0007669"/>
    <property type="project" value="TreeGrafter"/>
</dbReference>
<dbReference type="HAMAP" id="MF_01965">
    <property type="entry name" value="NADHX_dehydratase"/>
    <property type="match status" value="1"/>
</dbReference>
<evidence type="ECO:0000256" key="2">
    <source>
        <dbReference type="ARBA" id="ARBA00022840"/>
    </source>
</evidence>
<proteinExistence type="inferred from homology"/>
<dbReference type="PROSITE" id="PS01050">
    <property type="entry name" value="YJEF_C_2"/>
    <property type="match status" value="1"/>
</dbReference>
<dbReference type="InterPro" id="IPR029056">
    <property type="entry name" value="Ribokinase-like"/>
</dbReference>
<dbReference type="AlphaFoldDB" id="A0A285CIT9"/>
<keyword evidence="9" id="KW-1185">Reference proteome</keyword>
<feature type="binding site" evidence="6">
    <location>
        <position position="126"/>
    </location>
    <ligand>
        <name>(6S)-NADPHX</name>
        <dbReference type="ChEBI" id="CHEBI:64076"/>
    </ligand>
</feature>
<dbReference type="GO" id="GO:0046496">
    <property type="term" value="P:nicotinamide nucleotide metabolic process"/>
    <property type="evidence" value="ECO:0007669"/>
    <property type="project" value="UniProtKB-UniRule"/>
</dbReference>
<dbReference type="GO" id="GO:0110051">
    <property type="term" value="P:metabolite repair"/>
    <property type="evidence" value="ECO:0007669"/>
    <property type="project" value="TreeGrafter"/>
</dbReference>
<dbReference type="InterPro" id="IPR017953">
    <property type="entry name" value="Carbohydrate_kinase_pred_CS"/>
</dbReference>
<dbReference type="Proteomes" id="UP000219467">
    <property type="component" value="Unassembled WGS sequence"/>
</dbReference>
<comment type="catalytic activity">
    <reaction evidence="6">
        <text>(6S)-NADPHX + ADP = AMP + phosphate + NADPH + H(+)</text>
        <dbReference type="Rhea" id="RHEA:32235"/>
        <dbReference type="ChEBI" id="CHEBI:15378"/>
        <dbReference type="ChEBI" id="CHEBI:43474"/>
        <dbReference type="ChEBI" id="CHEBI:57783"/>
        <dbReference type="ChEBI" id="CHEBI:64076"/>
        <dbReference type="ChEBI" id="CHEBI:456215"/>
        <dbReference type="ChEBI" id="CHEBI:456216"/>
        <dbReference type="EC" id="4.2.1.136"/>
    </reaction>
</comment>
<evidence type="ECO:0000313" key="9">
    <source>
        <dbReference type="Proteomes" id="UP000219467"/>
    </source>
</evidence>
<feature type="binding site" evidence="6">
    <location>
        <position position="247"/>
    </location>
    <ligand>
        <name>AMP</name>
        <dbReference type="ChEBI" id="CHEBI:456215"/>
    </ligand>
</feature>
<dbReference type="SUPFAM" id="SSF53613">
    <property type="entry name" value="Ribokinase-like"/>
    <property type="match status" value="1"/>
</dbReference>
<feature type="binding site" evidence="6">
    <location>
        <position position="63"/>
    </location>
    <ligand>
        <name>(6S)-NADPHX</name>
        <dbReference type="ChEBI" id="CHEBI:64076"/>
    </ligand>
</feature>
<dbReference type="EMBL" id="OAOQ01000001">
    <property type="protein sequence ID" value="SNX67512.1"/>
    <property type="molecule type" value="Genomic_DNA"/>
</dbReference>
<organism evidence="8 9">
    <name type="scientific">Cereibacter ovatus</name>
    <dbReference type="NCBI Taxonomy" id="439529"/>
    <lineage>
        <taxon>Bacteria</taxon>
        <taxon>Pseudomonadati</taxon>
        <taxon>Pseudomonadota</taxon>
        <taxon>Alphaproteobacteria</taxon>
        <taxon>Rhodobacterales</taxon>
        <taxon>Paracoccaceae</taxon>
        <taxon>Cereibacter</taxon>
    </lineage>
</organism>
<comment type="subunit">
    <text evidence="6">Homotetramer.</text>
</comment>
<accession>A0A285CIT9</accession>